<protein>
    <submittedName>
        <fullName evidence="2">Lipoprotein, putative</fullName>
    </submittedName>
</protein>
<dbReference type="EMBL" id="FPLD01000066">
    <property type="protein sequence ID" value="SGZ02209.1"/>
    <property type="molecule type" value="Genomic_DNA"/>
</dbReference>
<dbReference type="InterPro" id="IPR007055">
    <property type="entry name" value="BON_dom"/>
</dbReference>
<accession>A0A1L0BGR3</accession>
<feature type="domain" description="BON" evidence="1">
    <location>
        <begin position="39"/>
        <end position="109"/>
    </location>
</feature>
<dbReference type="PANTHER" id="PTHR34606:SF4">
    <property type="entry name" value="OUTER MEMBRANE LIPOPROTEIN DOLP"/>
    <property type="match status" value="1"/>
</dbReference>
<evidence type="ECO:0000313" key="3">
    <source>
        <dbReference type="Proteomes" id="UP000183794"/>
    </source>
</evidence>
<dbReference type="Gene3D" id="3.40.1520.20">
    <property type="match status" value="1"/>
</dbReference>
<dbReference type="InterPro" id="IPR051686">
    <property type="entry name" value="Lipoprotein_DolP"/>
</dbReference>
<dbReference type="Pfam" id="PF04972">
    <property type="entry name" value="BON"/>
    <property type="match status" value="2"/>
</dbReference>
<reference evidence="2 3" key="1">
    <citation type="submission" date="2016-11" db="EMBL/GenBank/DDBJ databases">
        <authorList>
            <person name="Jaros S."/>
            <person name="Januszkiewicz K."/>
            <person name="Wedrychowicz H."/>
        </authorList>
    </citation>
    <scope>NUCLEOTIDE SEQUENCE [LARGE SCALE GENOMIC DNA]</scope>
    <source>
        <strain evidence="2">NVI 5450</strain>
    </source>
</reference>
<dbReference type="Proteomes" id="UP000183794">
    <property type="component" value="Unassembled WGS sequence"/>
</dbReference>
<organism evidence="2 3">
    <name type="scientific">Moritella viscosa</name>
    <dbReference type="NCBI Taxonomy" id="80854"/>
    <lineage>
        <taxon>Bacteria</taxon>
        <taxon>Pseudomonadati</taxon>
        <taxon>Pseudomonadota</taxon>
        <taxon>Gammaproteobacteria</taxon>
        <taxon>Alteromonadales</taxon>
        <taxon>Moritellaceae</taxon>
        <taxon>Moritella</taxon>
    </lineage>
</organism>
<gene>
    <name evidence="2" type="ORF">NVI5450_2527</name>
</gene>
<dbReference type="PROSITE" id="PS50914">
    <property type="entry name" value="BON"/>
    <property type="match status" value="2"/>
</dbReference>
<dbReference type="AlphaFoldDB" id="A0A1L0BGR3"/>
<name>A0A1L0BGR3_9GAMM</name>
<keyword evidence="2" id="KW-0449">Lipoprotein</keyword>
<dbReference type="PROSITE" id="PS51257">
    <property type="entry name" value="PROKAR_LIPOPROTEIN"/>
    <property type="match status" value="1"/>
</dbReference>
<evidence type="ECO:0000313" key="2">
    <source>
        <dbReference type="EMBL" id="SGZ02209.1"/>
    </source>
</evidence>
<proteinExistence type="predicted"/>
<feature type="domain" description="BON" evidence="1">
    <location>
        <begin position="118"/>
        <end position="184"/>
    </location>
</feature>
<dbReference type="PANTHER" id="PTHR34606">
    <property type="entry name" value="BON DOMAIN-CONTAINING PROTEIN"/>
    <property type="match status" value="1"/>
</dbReference>
<evidence type="ECO:0000259" key="1">
    <source>
        <dbReference type="PROSITE" id="PS50914"/>
    </source>
</evidence>
<sequence length="184" mass="20428">MSMAVARKLKYWLTISITLLSFTVIQGCSNTGSFSQLIDDETITLDITAGLNDANKQLLLNNNLHILTNNSKVLLSGQVRTEAERKQIVEIAANTTSVQQVYNQIRLGTPISFERASKDAWLTTKVKTSIINLKNIEPLGIKVITENAEVFLIGRITKTEGNKVAEAARYVVGVDKVIKVFDYR</sequence>